<evidence type="ECO:0000313" key="3">
    <source>
        <dbReference type="Proteomes" id="UP000823388"/>
    </source>
</evidence>
<comment type="caution">
    <text evidence="2">The sequence shown here is derived from an EMBL/GenBank/DDBJ whole genome shotgun (WGS) entry which is preliminary data.</text>
</comment>
<reference evidence="2" key="1">
    <citation type="submission" date="2020-05" db="EMBL/GenBank/DDBJ databases">
        <title>WGS assembly of Panicum virgatum.</title>
        <authorList>
            <person name="Lovell J.T."/>
            <person name="Jenkins J."/>
            <person name="Shu S."/>
            <person name="Juenger T.E."/>
            <person name="Schmutz J."/>
        </authorList>
    </citation>
    <scope>NUCLEOTIDE SEQUENCE</scope>
    <source>
        <strain evidence="2">AP13</strain>
    </source>
</reference>
<evidence type="ECO:0000313" key="2">
    <source>
        <dbReference type="EMBL" id="KAG2579753.1"/>
    </source>
</evidence>
<name>A0A8T0R447_PANVG</name>
<protein>
    <submittedName>
        <fullName evidence="2">Uncharacterized protein</fullName>
    </submittedName>
</protein>
<organism evidence="2 3">
    <name type="scientific">Panicum virgatum</name>
    <name type="common">Blackwell switchgrass</name>
    <dbReference type="NCBI Taxonomy" id="38727"/>
    <lineage>
        <taxon>Eukaryota</taxon>
        <taxon>Viridiplantae</taxon>
        <taxon>Streptophyta</taxon>
        <taxon>Embryophyta</taxon>
        <taxon>Tracheophyta</taxon>
        <taxon>Spermatophyta</taxon>
        <taxon>Magnoliopsida</taxon>
        <taxon>Liliopsida</taxon>
        <taxon>Poales</taxon>
        <taxon>Poaceae</taxon>
        <taxon>PACMAD clade</taxon>
        <taxon>Panicoideae</taxon>
        <taxon>Panicodae</taxon>
        <taxon>Paniceae</taxon>
        <taxon>Panicinae</taxon>
        <taxon>Panicum</taxon>
        <taxon>Panicum sect. Hiantes</taxon>
    </lineage>
</organism>
<dbReference type="EMBL" id="CM029048">
    <property type="protein sequence ID" value="KAG2579753.1"/>
    <property type="molecule type" value="Genomic_DNA"/>
</dbReference>
<keyword evidence="3" id="KW-1185">Reference proteome</keyword>
<dbReference type="Proteomes" id="UP000823388">
    <property type="component" value="Chromosome 6N"/>
</dbReference>
<gene>
    <name evidence="2" type="ORF">PVAP13_6NG256231</name>
</gene>
<feature type="region of interest" description="Disordered" evidence="1">
    <location>
        <begin position="64"/>
        <end position="127"/>
    </location>
</feature>
<evidence type="ECO:0000256" key="1">
    <source>
        <dbReference type="SAM" id="MobiDB-lite"/>
    </source>
</evidence>
<dbReference type="AlphaFoldDB" id="A0A8T0R447"/>
<sequence>MPLAFTSDIHKWQLSPGDHVLAVAPLSFSSSPPPGPSLLLPRVNRRLQGRAPHCWPLSARFRSPHAPLHRRGHGRHGVKAPIRPCRGAVRGGGRGNSGRVEGVRGVSSQRHEGVGWSKSRRCEGKEEAVRKRLELKGGGGRDGGRRG</sequence>
<accession>A0A8T0R447</accession>
<proteinExistence type="predicted"/>
<feature type="compositionally biased region" description="Basic residues" evidence="1">
    <location>
        <begin position="67"/>
        <end position="78"/>
    </location>
</feature>
<feature type="compositionally biased region" description="Low complexity" evidence="1">
    <location>
        <begin position="97"/>
        <end position="108"/>
    </location>
</feature>